<keyword evidence="3" id="KW-1185">Reference proteome</keyword>
<organism evidence="2 3">
    <name type="scientific">Apatococcus fuscideae</name>
    <dbReference type="NCBI Taxonomy" id="2026836"/>
    <lineage>
        <taxon>Eukaryota</taxon>
        <taxon>Viridiplantae</taxon>
        <taxon>Chlorophyta</taxon>
        <taxon>core chlorophytes</taxon>
        <taxon>Trebouxiophyceae</taxon>
        <taxon>Chlorellales</taxon>
        <taxon>Chlorellaceae</taxon>
        <taxon>Apatococcus</taxon>
    </lineage>
</organism>
<reference evidence="2 3" key="1">
    <citation type="journal article" date="2024" name="Nat. Commun.">
        <title>Phylogenomics reveals the evolutionary origins of lichenization in chlorophyte algae.</title>
        <authorList>
            <person name="Puginier C."/>
            <person name="Libourel C."/>
            <person name="Otte J."/>
            <person name="Skaloud P."/>
            <person name="Haon M."/>
            <person name="Grisel S."/>
            <person name="Petersen M."/>
            <person name="Berrin J.G."/>
            <person name="Delaux P.M."/>
            <person name="Dal Grande F."/>
            <person name="Keller J."/>
        </authorList>
    </citation>
    <scope>NUCLEOTIDE SEQUENCE [LARGE SCALE GENOMIC DNA]</scope>
    <source>
        <strain evidence="2 3">SAG 2523</strain>
    </source>
</reference>
<feature type="transmembrane region" description="Helical" evidence="1">
    <location>
        <begin position="132"/>
        <end position="149"/>
    </location>
</feature>
<dbReference type="EMBL" id="JALJOV010000683">
    <property type="protein sequence ID" value="KAK9861912.1"/>
    <property type="molecule type" value="Genomic_DNA"/>
</dbReference>
<evidence type="ECO:0000313" key="3">
    <source>
        <dbReference type="Proteomes" id="UP001485043"/>
    </source>
</evidence>
<evidence type="ECO:0000256" key="1">
    <source>
        <dbReference type="SAM" id="Phobius"/>
    </source>
</evidence>
<feature type="transmembrane region" description="Helical" evidence="1">
    <location>
        <begin position="6"/>
        <end position="27"/>
    </location>
</feature>
<keyword evidence="1" id="KW-0812">Transmembrane</keyword>
<name>A0AAW1SX27_9CHLO</name>
<comment type="caution">
    <text evidence="2">The sequence shown here is derived from an EMBL/GenBank/DDBJ whole genome shotgun (WGS) entry which is preliminary data.</text>
</comment>
<accession>A0AAW1SX27</accession>
<evidence type="ECO:0000313" key="2">
    <source>
        <dbReference type="EMBL" id="KAK9861912.1"/>
    </source>
</evidence>
<dbReference type="Pfam" id="PF08592">
    <property type="entry name" value="Anthrone_oxy"/>
    <property type="match status" value="1"/>
</dbReference>
<keyword evidence="1" id="KW-1133">Transmembrane helix</keyword>
<proteinExistence type="predicted"/>
<dbReference type="InterPro" id="IPR013901">
    <property type="entry name" value="Anthrone_oxy"/>
</dbReference>
<gene>
    <name evidence="2" type="ORF">WJX84_011177</name>
</gene>
<dbReference type="AlphaFoldDB" id="A0AAW1SX27"/>
<sequence length="156" mass="16985">MDVGGFIDFLCIFNMGLLAGEIGLIGINVMPSIQELPTPAAVRCFHHVFKRGGKQAPPLLFSALIASIFRVTRFPPDTLLYSAHLGLIFALLPGWIGVFAAMGNSSRQLISAYDHDTTENVKPTLLAWNRINMVRVVIATFSFGLLVWAKCAAASH</sequence>
<dbReference type="Proteomes" id="UP001485043">
    <property type="component" value="Unassembled WGS sequence"/>
</dbReference>
<feature type="transmembrane region" description="Helical" evidence="1">
    <location>
        <begin position="79"/>
        <end position="101"/>
    </location>
</feature>
<protein>
    <submittedName>
        <fullName evidence="2">Uncharacterized protein</fullName>
    </submittedName>
</protein>
<keyword evidence="1" id="KW-0472">Membrane</keyword>